<dbReference type="InterPro" id="IPR001872">
    <property type="entry name" value="Peptidase_A8"/>
</dbReference>
<dbReference type="RefSeq" id="WP_074966418.1">
    <property type="nucleotide sequence ID" value="NZ_CBCRYP010000017.1"/>
</dbReference>
<feature type="active site" evidence="9">
    <location>
        <position position="145"/>
    </location>
</feature>
<dbReference type="GO" id="GO:0005886">
    <property type="term" value="C:plasma membrane"/>
    <property type="evidence" value="ECO:0007669"/>
    <property type="project" value="UniProtKB-SubCell"/>
</dbReference>
<feature type="transmembrane region" description="Helical" evidence="9">
    <location>
        <begin position="160"/>
        <end position="179"/>
    </location>
</feature>
<name>A0A1I2YMI5_9RHOB</name>
<evidence type="ECO:0000256" key="6">
    <source>
        <dbReference type="ARBA" id="ARBA00022801"/>
    </source>
</evidence>
<dbReference type="PANTHER" id="PTHR33695:SF1">
    <property type="entry name" value="LIPOPROTEIN SIGNAL PEPTIDASE"/>
    <property type="match status" value="1"/>
</dbReference>
<keyword evidence="4 9" id="KW-0812">Transmembrane</keyword>
<accession>A0A1I2YMI5</accession>
<sequence length="231" mass="25287">MATTTTPKARKSPVAPKRRGRKVPPPRVWRPVLLTAGLVFLLDQALKYLVVHVMRLDRVREIDLVDPWLNLRMAWNQGMNFGLFASDVDVMRWVLIAIALAVCLWVAVWIGRAKPSRFAQVSAGFLIGGALGNVVDRLIYGAVADFLNMSLPGWQNPYSFNVADIAIFAGALGLVLLPPKAKSQPKKRRAPSKPRAPKPQAAAEPAPLPGDETQPELALDDKTRDGAGNSR</sequence>
<evidence type="ECO:0000256" key="12">
    <source>
        <dbReference type="SAM" id="MobiDB-lite"/>
    </source>
</evidence>
<keyword evidence="2 9" id="KW-1003">Cell membrane</keyword>
<dbReference type="EMBL" id="FOPU01000005">
    <property type="protein sequence ID" value="SFH26884.1"/>
    <property type="molecule type" value="Genomic_DNA"/>
</dbReference>
<feature type="compositionally biased region" description="Basic residues" evidence="12">
    <location>
        <begin position="183"/>
        <end position="196"/>
    </location>
</feature>
<keyword evidence="8 9" id="KW-0472">Membrane</keyword>
<dbReference type="STRING" id="34004.SAMN04488021_10527"/>
<comment type="catalytic activity">
    <reaction evidence="9 10">
        <text>Release of signal peptides from bacterial membrane prolipoproteins. Hydrolyzes -Xaa-Yaa-Zaa-|-(S,diacylglyceryl)Cys-, in which Xaa is hydrophobic (preferably Leu), and Yaa (Ala or Ser) and Zaa (Gly or Ala) have small, neutral side chains.</text>
        <dbReference type="EC" id="3.4.23.36"/>
    </reaction>
</comment>
<dbReference type="HAMAP" id="MF_00161">
    <property type="entry name" value="LspA"/>
    <property type="match status" value="1"/>
</dbReference>
<feature type="region of interest" description="Disordered" evidence="12">
    <location>
        <begin position="180"/>
        <end position="231"/>
    </location>
</feature>
<dbReference type="PRINTS" id="PR00781">
    <property type="entry name" value="LIPOSIGPTASE"/>
</dbReference>
<evidence type="ECO:0000256" key="5">
    <source>
        <dbReference type="ARBA" id="ARBA00022750"/>
    </source>
</evidence>
<dbReference type="AlphaFoldDB" id="A0A1I2YMI5"/>
<feature type="transmembrane region" description="Helical" evidence="9">
    <location>
        <begin position="90"/>
        <end position="111"/>
    </location>
</feature>
<keyword evidence="7 9" id="KW-1133">Transmembrane helix</keyword>
<gene>
    <name evidence="9" type="primary">lspA</name>
    <name evidence="13" type="ORF">SAMN04488021_10527</name>
</gene>
<evidence type="ECO:0000256" key="10">
    <source>
        <dbReference type="RuleBase" id="RU000594"/>
    </source>
</evidence>
<evidence type="ECO:0000256" key="8">
    <source>
        <dbReference type="ARBA" id="ARBA00023136"/>
    </source>
</evidence>
<evidence type="ECO:0000256" key="2">
    <source>
        <dbReference type="ARBA" id="ARBA00022475"/>
    </source>
</evidence>
<comment type="caution">
    <text evidence="9">Lacks conserved residue(s) required for the propagation of feature annotation.</text>
</comment>
<proteinExistence type="inferred from homology"/>
<keyword evidence="14" id="KW-1185">Reference proteome</keyword>
<evidence type="ECO:0000256" key="11">
    <source>
        <dbReference type="RuleBase" id="RU004181"/>
    </source>
</evidence>
<keyword evidence="3 9" id="KW-0645">Protease</keyword>
<evidence type="ECO:0000313" key="13">
    <source>
        <dbReference type="EMBL" id="SFH26884.1"/>
    </source>
</evidence>
<keyword evidence="6 9" id="KW-0378">Hydrolase</keyword>
<feature type="active site" evidence="9">
    <location>
        <position position="164"/>
    </location>
</feature>
<dbReference type="UniPathway" id="UPA00665"/>
<comment type="function">
    <text evidence="9 10">This protein specifically catalyzes the removal of signal peptides from prolipoproteins.</text>
</comment>
<comment type="pathway">
    <text evidence="9">Protein modification; lipoprotein biosynthesis (signal peptide cleavage).</text>
</comment>
<dbReference type="GO" id="GO:0004190">
    <property type="term" value="F:aspartic-type endopeptidase activity"/>
    <property type="evidence" value="ECO:0007669"/>
    <property type="project" value="UniProtKB-UniRule"/>
</dbReference>
<evidence type="ECO:0000313" key="14">
    <source>
        <dbReference type="Proteomes" id="UP000183635"/>
    </source>
</evidence>
<dbReference type="OrthoDB" id="9810259at2"/>
<feature type="transmembrane region" description="Helical" evidence="9">
    <location>
        <begin position="118"/>
        <end position="140"/>
    </location>
</feature>
<protein>
    <recommendedName>
        <fullName evidence="9">Lipoprotein signal peptidase</fullName>
        <ecNumber evidence="9">3.4.23.36</ecNumber>
    </recommendedName>
    <alternativeName>
        <fullName evidence="9">Prolipoprotein signal peptidase</fullName>
    </alternativeName>
    <alternativeName>
        <fullName evidence="9">Signal peptidase II</fullName>
        <shortName evidence="9">SPase II</shortName>
    </alternativeName>
</protein>
<evidence type="ECO:0000256" key="9">
    <source>
        <dbReference type="HAMAP-Rule" id="MF_00161"/>
    </source>
</evidence>
<evidence type="ECO:0000256" key="7">
    <source>
        <dbReference type="ARBA" id="ARBA00022989"/>
    </source>
</evidence>
<comment type="subcellular location">
    <subcellularLocation>
        <location evidence="9">Cell membrane</location>
        <topology evidence="9">Multi-pass membrane protein</topology>
    </subcellularLocation>
</comment>
<feature type="region of interest" description="Disordered" evidence="12">
    <location>
        <begin position="1"/>
        <end position="23"/>
    </location>
</feature>
<dbReference type="NCBIfam" id="TIGR00077">
    <property type="entry name" value="lspA"/>
    <property type="match status" value="1"/>
</dbReference>
<dbReference type="PROSITE" id="PS00855">
    <property type="entry name" value="SPASE_II"/>
    <property type="match status" value="1"/>
</dbReference>
<evidence type="ECO:0000256" key="3">
    <source>
        <dbReference type="ARBA" id="ARBA00022670"/>
    </source>
</evidence>
<evidence type="ECO:0000256" key="1">
    <source>
        <dbReference type="ARBA" id="ARBA00006139"/>
    </source>
</evidence>
<evidence type="ECO:0000256" key="4">
    <source>
        <dbReference type="ARBA" id="ARBA00022692"/>
    </source>
</evidence>
<organism evidence="13 14">
    <name type="scientific">Paracoccus aminovorans</name>
    <dbReference type="NCBI Taxonomy" id="34004"/>
    <lineage>
        <taxon>Bacteria</taxon>
        <taxon>Pseudomonadati</taxon>
        <taxon>Pseudomonadota</taxon>
        <taxon>Alphaproteobacteria</taxon>
        <taxon>Rhodobacterales</taxon>
        <taxon>Paracoccaceae</taxon>
        <taxon>Paracoccus</taxon>
    </lineage>
</organism>
<dbReference type="PANTHER" id="PTHR33695">
    <property type="entry name" value="LIPOPROTEIN SIGNAL PEPTIDASE"/>
    <property type="match status" value="1"/>
</dbReference>
<reference evidence="13 14" key="1">
    <citation type="submission" date="2016-10" db="EMBL/GenBank/DDBJ databases">
        <authorList>
            <person name="de Groot N.N."/>
        </authorList>
    </citation>
    <scope>NUCLEOTIDE SEQUENCE [LARGE SCALE GENOMIC DNA]</scope>
    <source>
        <strain evidence="13 14">DSM 8537</strain>
    </source>
</reference>
<comment type="similarity">
    <text evidence="1 9 11">Belongs to the peptidase A8 family.</text>
</comment>
<dbReference type="Pfam" id="PF01252">
    <property type="entry name" value="Peptidase_A8"/>
    <property type="match status" value="1"/>
</dbReference>
<dbReference type="GO" id="GO:0006508">
    <property type="term" value="P:proteolysis"/>
    <property type="evidence" value="ECO:0007669"/>
    <property type="project" value="UniProtKB-KW"/>
</dbReference>
<dbReference type="Proteomes" id="UP000183635">
    <property type="component" value="Unassembled WGS sequence"/>
</dbReference>
<keyword evidence="5 9" id="KW-0064">Aspartyl protease</keyword>
<feature type="compositionally biased region" description="Basic residues" evidence="12">
    <location>
        <begin position="8"/>
        <end position="23"/>
    </location>
</feature>
<dbReference type="EC" id="3.4.23.36" evidence="9"/>